<evidence type="ECO:0000256" key="6">
    <source>
        <dbReference type="ARBA" id="ARBA00022692"/>
    </source>
</evidence>
<feature type="transmembrane region" description="Helical" evidence="11">
    <location>
        <begin position="72"/>
        <end position="92"/>
    </location>
</feature>
<feature type="transmembrane region" description="Helical" evidence="11">
    <location>
        <begin position="193"/>
        <end position="213"/>
    </location>
</feature>
<evidence type="ECO:0000313" key="15">
    <source>
        <dbReference type="Proteomes" id="UP000325113"/>
    </source>
</evidence>
<evidence type="ECO:0000256" key="1">
    <source>
        <dbReference type="ARBA" id="ARBA00004477"/>
    </source>
</evidence>
<organism evidence="14 15">
    <name type="scientific">Cafeteria roenbergensis</name>
    <name type="common">Marine flagellate</name>
    <dbReference type="NCBI Taxonomy" id="33653"/>
    <lineage>
        <taxon>Eukaryota</taxon>
        <taxon>Sar</taxon>
        <taxon>Stramenopiles</taxon>
        <taxon>Bigyra</taxon>
        <taxon>Opalozoa</taxon>
        <taxon>Bicosoecida</taxon>
        <taxon>Cafeteriaceae</taxon>
        <taxon>Cafeteria</taxon>
    </lineage>
</organism>
<evidence type="ECO:0000256" key="9">
    <source>
        <dbReference type="ARBA" id="ARBA00023136"/>
    </source>
</evidence>
<gene>
    <name evidence="14" type="ORF">FNF31_01186</name>
</gene>
<reference evidence="14 15" key="1">
    <citation type="submission" date="2019-07" db="EMBL/GenBank/DDBJ databases">
        <title>Genomes of Cafeteria roenbergensis.</title>
        <authorList>
            <person name="Fischer M.G."/>
            <person name="Hackl T."/>
            <person name="Roman M."/>
        </authorList>
    </citation>
    <scope>NUCLEOTIDE SEQUENCE [LARGE SCALE GENOMIC DNA]</scope>
    <source>
        <strain evidence="14 15">Cflag</strain>
    </source>
</reference>
<evidence type="ECO:0000256" key="12">
    <source>
        <dbReference type="SAM" id="MobiDB-lite"/>
    </source>
</evidence>
<name>A0A5A8DSP7_CAFRO</name>
<feature type="compositionally biased region" description="Low complexity" evidence="12">
    <location>
        <begin position="246"/>
        <end position="265"/>
    </location>
</feature>
<evidence type="ECO:0000256" key="5">
    <source>
        <dbReference type="ARBA" id="ARBA00022679"/>
    </source>
</evidence>
<keyword evidence="3" id="KW-0337">GPI-anchor biosynthesis</keyword>
<evidence type="ECO:0000256" key="8">
    <source>
        <dbReference type="ARBA" id="ARBA00022989"/>
    </source>
</evidence>
<accession>A0A5A8DSP7</accession>
<dbReference type="Pfam" id="PF03901">
    <property type="entry name" value="Glyco_transf_22"/>
    <property type="match status" value="2"/>
</dbReference>
<keyword evidence="5" id="KW-0808">Transferase</keyword>
<evidence type="ECO:0000256" key="13">
    <source>
        <dbReference type="SAM" id="SignalP"/>
    </source>
</evidence>
<evidence type="ECO:0000256" key="2">
    <source>
        <dbReference type="ARBA" id="ARBA00004687"/>
    </source>
</evidence>
<dbReference type="EMBL" id="VLTM01000007">
    <property type="protein sequence ID" value="KAA0166811.1"/>
    <property type="molecule type" value="Genomic_DNA"/>
</dbReference>
<evidence type="ECO:0000256" key="4">
    <source>
        <dbReference type="ARBA" id="ARBA00022676"/>
    </source>
</evidence>
<keyword evidence="8 11" id="KW-1133">Transmembrane helix</keyword>
<feature type="region of interest" description="Disordered" evidence="12">
    <location>
        <begin position="246"/>
        <end position="299"/>
    </location>
</feature>
<feature type="compositionally biased region" description="Low complexity" evidence="12">
    <location>
        <begin position="280"/>
        <end position="297"/>
    </location>
</feature>
<keyword evidence="13" id="KW-0732">Signal</keyword>
<proteinExistence type="inferred from homology"/>
<dbReference type="PANTHER" id="PTHR22760:SF3">
    <property type="entry name" value="GPI MANNOSYLTRANSFERASE 4"/>
    <property type="match status" value="1"/>
</dbReference>
<dbReference type="GO" id="GO:0000026">
    <property type="term" value="F:alpha-1,2-mannosyltransferase activity"/>
    <property type="evidence" value="ECO:0007669"/>
    <property type="project" value="TreeGrafter"/>
</dbReference>
<dbReference type="GO" id="GO:0005789">
    <property type="term" value="C:endoplasmic reticulum membrane"/>
    <property type="evidence" value="ECO:0007669"/>
    <property type="project" value="UniProtKB-SubCell"/>
</dbReference>
<feature type="transmembrane region" description="Helical" evidence="11">
    <location>
        <begin position="307"/>
        <end position="332"/>
    </location>
</feature>
<feature type="chain" id="PRO_5022984052" description="Mannosyltransferase" evidence="13">
    <location>
        <begin position="29"/>
        <end position="596"/>
    </location>
</feature>
<dbReference type="InterPro" id="IPR005599">
    <property type="entry name" value="GPI_mannosylTrfase"/>
</dbReference>
<comment type="caution">
    <text evidence="11">Lacks conserved residue(s) required for the propagation of feature annotation.</text>
</comment>
<protein>
    <recommendedName>
        <fullName evidence="11">Mannosyltransferase</fullName>
        <ecNumber evidence="11">2.4.1.-</ecNumber>
    </recommendedName>
</protein>
<comment type="subcellular location">
    <subcellularLocation>
        <location evidence="1 11">Endoplasmic reticulum membrane</location>
        <topology evidence="1 11">Multi-pass membrane protein</topology>
    </subcellularLocation>
</comment>
<comment type="caution">
    <text evidence="14">The sequence shown here is derived from an EMBL/GenBank/DDBJ whole genome shotgun (WGS) entry which is preliminary data.</text>
</comment>
<evidence type="ECO:0000256" key="7">
    <source>
        <dbReference type="ARBA" id="ARBA00022824"/>
    </source>
</evidence>
<keyword evidence="6 11" id="KW-0812">Transmembrane</keyword>
<evidence type="ECO:0000256" key="11">
    <source>
        <dbReference type="RuleBase" id="RU363075"/>
    </source>
</evidence>
<dbReference type="AlphaFoldDB" id="A0A5A8DSP7"/>
<keyword evidence="4 11" id="KW-0328">Glycosyltransferase</keyword>
<evidence type="ECO:0000313" key="14">
    <source>
        <dbReference type="EMBL" id="KAA0166811.1"/>
    </source>
</evidence>
<dbReference type="PANTHER" id="PTHR22760">
    <property type="entry name" value="GLYCOSYLTRANSFERASE"/>
    <property type="match status" value="1"/>
</dbReference>
<evidence type="ECO:0000256" key="3">
    <source>
        <dbReference type="ARBA" id="ARBA00022502"/>
    </source>
</evidence>
<evidence type="ECO:0000256" key="10">
    <source>
        <dbReference type="ARBA" id="ARBA00038466"/>
    </source>
</evidence>
<dbReference type="Proteomes" id="UP000325113">
    <property type="component" value="Unassembled WGS sequence"/>
</dbReference>
<feature type="transmembrane region" description="Helical" evidence="11">
    <location>
        <begin position="168"/>
        <end position="187"/>
    </location>
</feature>
<keyword evidence="9 11" id="KW-0472">Membrane</keyword>
<sequence>MAERAGWPYWVLLALRAALVLSPGYVHTDEWFQSPEIAATVVCGSSARIPWEFSGCTDPARSMMPPLLGSGAPIALAALFGGCSSGWTVLLAPRLWLLALSLVSDWCVCHFCKRMGVSHQPVLLSMMATWSSALLSTRPFSNTLEAFWLAALLALVAEAFARSRARPAGLAIHALQVAAGAVLGLGVFTRFTFVLFAAAPGVAMVALAAWRGFGSGPAARRHEAPLVQEHGPAQAAGGVAGWADGADLADPPSASPSASSSAHEAAGLRRRKRIAGGPAGHAPPAAGGAAPSSEGHGVTDGGSVSGAAAAIAVAAAEAGLGLAVAVAALVALDTAQFGGAEPVLAPLANFVYNLDPQNLALHGTHPRWLHALVNAPLVCGALVPAALLESWLRRRRSSSGWQQQVLWGPPPEDAARWVCWGVVVAGLGGLSWAPHQEPRFLLPLLLPLAVLGGSTAWDAAQHMDRAACPLSKQGAVSDRFVQPASGRPAVFDNGGRDGLDACRAAGRALRRACKPGSSTGAAAVVLASGSVSRNAVEAALDEASSGGRGSSYSVRAERLASWWPHLSAEELPGWPLDASQLQLVATLLVCRAEDSR</sequence>
<dbReference type="GO" id="GO:0006506">
    <property type="term" value="P:GPI anchor biosynthetic process"/>
    <property type="evidence" value="ECO:0007669"/>
    <property type="project" value="UniProtKB-KW"/>
</dbReference>
<comment type="pathway">
    <text evidence="2">Glycolipid biosynthesis; glycosylphosphatidylinositol-anchor biosynthesis.</text>
</comment>
<dbReference type="EC" id="2.4.1.-" evidence="11"/>
<comment type="similarity">
    <text evidence="10">Belongs to the glycosyltransferase 22 family. PIGZ subfamily.</text>
</comment>
<feature type="signal peptide" evidence="13">
    <location>
        <begin position="1"/>
        <end position="28"/>
    </location>
</feature>
<keyword evidence="7 11" id="KW-0256">Endoplasmic reticulum</keyword>